<feature type="transmembrane region" description="Helical" evidence="1">
    <location>
        <begin position="80"/>
        <end position="98"/>
    </location>
</feature>
<accession>A0ABP6Z2A1</accession>
<feature type="transmembrane region" description="Helical" evidence="1">
    <location>
        <begin position="54"/>
        <end position="73"/>
    </location>
</feature>
<feature type="transmembrane region" description="Helical" evidence="1">
    <location>
        <begin position="158"/>
        <end position="178"/>
    </location>
</feature>
<gene>
    <name evidence="2" type="ORF">GCM10022223_05810</name>
</gene>
<keyword evidence="1" id="KW-0472">Membrane</keyword>
<feature type="transmembrane region" description="Helical" evidence="1">
    <location>
        <begin position="440"/>
        <end position="459"/>
    </location>
</feature>
<feature type="transmembrane region" description="Helical" evidence="1">
    <location>
        <begin position="118"/>
        <end position="137"/>
    </location>
</feature>
<feature type="transmembrane region" description="Helical" evidence="1">
    <location>
        <begin position="385"/>
        <end position="405"/>
    </location>
</feature>
<evidence type="ECO:0000256" key="1">
    <source>
        <dbReference type="SAM" id="Phobius"/>
    </source>
</evidence>
<keyword evidence="3" id="KW-1185">Reference proteome</keyword>
<feature type="transmembrane region" description="Helical" evidence="1">
    <location>
        <begin position="249"/>
        <end position="268"/>
    </location>
</feature>
<comment type="caution">
    <text evidence="2">The sequence shown here is derived from an EMBL/GenBank/DDBJ whole genome shotgun (WGS) entry which is preliminary data.</text>
</comment>
<feature type="transmembrane region" description="Helical" evidence="1">
    <location>
        <begin position="275"/>
        <end position="291"/>
    </location>
</feature>
<keyword evidence="1" id="KW-0812">Transmembrane</keyword>
<evidence type="ECO:0000313" key="3">
    <source>
        <dbReference type="Proteomes" id="UP001501074"/>
    </source>
</evidence>
<keyword evidence="1" id="KW-1133">Transmembrane helix</keyword>
<reference evidence="3" key="1">
    <citation type="journal article" date="2019" name="Int. J. Syst. Evol. Microbiol.">
        <title>The Global Catalogue of Microorganisms (GCM) 10K type strain sequencing project: providing services to taxonomists for standard genome sequencing and annotation.</title>
        <authorList>
            <consortium name="The Broad Institute Genomics Platform"/>
            <consortium name="The Broad Institute Genome Sequencing Center for Infectious Disease"/>
            <person name="Wu L."/>
            <person name="Ma J."/>
        </authorList>
    </citation>
    <scope>NUCLEOTIDE SEQUENCE [LARGE SCALE GENOMIC DNA]</scope>
    <source>
        <strain evidence="3">JCM 16902</strain>
    </source>
</reference>
<sequence length="476" mass="51097">MSASSYVIEANVSRRETYSPGGVFAGVGLFLVIGVLAPAAITSWTDSSTGPWKWFLALSVLAALRYSVLVAVGAPRLYELTFWLFVYLFLGLAPMVQIRMNAYPETTPGMLTQIGGRSAAVIVIGVLAFMVGALVSRPSGETGASRVRIVDANAAMKLSFFSLVYTLWYIHAVGPALFSDRSTYSVARSLLWPNPAVGSIVSALATTPLLVSTAALLIVYKREPKGSLKLLIAAQIVTLMLVVNPVSGARIAFGSVLLSLIAMLGGFGTSKRFRISAITVLIGMSLIFPYADYFRHGAEGQSAFGKGNPIEAMTKGDFDGYAQVTNSVNYVDNHGVTYGNQALGVVLFWVPRSIWPEKADDTGVVLAADRGYGFKNLSAPLWSELYINGKWAALALGMALLGWVLKRQDNLRVRLPEVGVAGTILPFTMLIILRGSLLQAIASFAAVILFSLFVTRSVLDVQPGARDQSQQLPSPR</sequence>
<organism evidence="2 3">
    <name type="scientific">Kineosporia mesophila</name>
    <dbReference type="NCBI Taxonomy" id="566012"/>
    <lineage>
        <taxon>Bacteria</taxon>
        <taxon>Bacillati</taxon>
        <taxon>Actinomycetota</taxon>
        <taxon>Actinomycetes</taxon>
        <taxon>Kineosporiales</taxon>
        <taxon>Kineosporiaceae</taxon>
        <taxon>Kineosporia</taxon>
    </lineage>
</organism>
<feature type="transmembrane region" description="Helical" evidence="1">
    <location>
        <begin position="227"/>
        <end position="243"/>
    </location>
</feature>
<protein>
    <submittedName>
        <fullName evidence="2">O-antigen polymerase</fullName>
    </submittedName>
</protein>
<dbReference type="EMBL" id="BAAAZO010000001">
    <property type="protein sequence ID" value="GAA3593730.1"/>
    <property type="molecule type" value="Genomic_DNA"/>
</dbReference>
<feature type="transmembrane region" description="Helical" evidence="1">
    <location>
        <begin position="198"/>
        <end position="220"/>
    </location>
</feature>
<name>A0ABP6Z2A1_9ACTN</name>
<feature type="transmembrane region" description="Helical" evidence="1">
    <location>
        <begin position="21"/>
        <end position="42"/>
    </location>
</feature>
<dbReference type="Proteomes" id="UP001501074">
    <property type="component" value="Unassembled WGS sequence"/>
</dbReference>
<feature type="transmembrane region" description="Helical" evidence="1">
    <location>
        <begin position="417"/>
        <end position="434"/>
    </location>
</feature>
<evidence type="ECO:0000313" key="2">
    <source>
        <dbReference type="EMBL" id="GAA3593730.1"/>
    </source>
</evidence>
<proteinExistence type="predicted"/>